<comment type="caution">
    <text evidence="3">The sequence shown here is derived from an EMBL/GenBank/DDBJ whole genome shotgun (WGS) entry which is preliminary data.</text>
</comment>
<sequence>MECCCPRDEGNDMKLLRGLLIAVVVLLGLLALALSWLRTQAPGLEAYQAHRYEAAPRPGALTATWYGVSALLLCDGEHAILIDPFFTRPEGLLPLVLNRAIEPDEPRIAAALLAARIDKLDAVLVSHSHYDHAMDAGVVAKLTGAMLLGSASTANIGRGAGLPDGRIRRVEPGEPITVGRFRIRFIASRHAGASGGRPTGDITAPLRTPAHYLDYKLGGTYSILVEHPQGSVLHHGSAGWEPGALAGLHADLVFLGVALVDDLPAYLRETVDLVGARRIVPVHWDDFTLPLDQPLRPFPLVVRLDRFFSGMAQRPEIQVQTLELGREATLFPASVPSGAPASAGGAEMR</sequence>
<proteinExistence type="predicted"/>
<keyword evidence="1" id="KW-1133">Transmembrane helix</keyword>
<dbReference type="OrthoDB" id="9789133at2"/>
<reference evidence="3 4" key="1">
    <citation type="submission" date="2018-02" db="EMBL/GenBank/DDBJ databases">
        <title>Genome sequencing of Solimonas sp. HR-BB.</title>
        <authorList>
            <person name="Lee Y."/>
            <person name="Jeon C.O."/>
        </authorList>
    </citation>
    <scope>NUCLEOTIDE SEQUENCE [LARGE SCALE GENOMIC DNA]</scope>
    <source>
        <strain evidence="3 4">HR-BB</strain>
    </source>
</reference>
<dbReference type="AlphaFoldDB" id="A0A2S5TJC8"/>
<dbReference type="InterPro" id="IPR001279">
    <property type="entry name" value="Metallo-B-lactamas"/>
</dbReference>
<feature type="transmembrane region" description="Helical" evidence="1">
    <location>
        <begin position="15"/>
        <end position="37"/>
    </location>
</feature>
<dbReference type="InterPro" id="IPR036866">
    <property type="entry name" value="RibonucZ/Hydroxyglut_hydro"/>
</dbReference>
<keyword evidence="1" id="KW-0472">Membrane</keyword>
<evidence type="ECO:0000313" key="3">
    <source>
        <dbReference type="EMBL" id="PPE75096.1"/>
    </source>
</evidence>
<dbReference type="PANTHER" id="PTHR43546:SF3">
    <property type="entry name" value="UPF0173 METAL-DEPENDENT HYDROLASE MJ1163"/>
    <property type="match status" value="1"/>
</dbReference>
<dbReference type="InterPro" id="IPR050114">
    <property type="entry name" value="UPF0173_UPF0282_UlaG_hydrolase"/>
</dbReference>
<accession>A0A2S5TJC8</accession>
<organism evidence="3 4">
    <name type="scientific">Solimonas fluminis</name>
    <dbReference type="NCBI Taxonomy" id="2086571"/>
    <lineage>
        <taxon>Bacteria</taxon>
        <taxon>Pseudomonadati</taxon>
        <taxon>Pseudomonadota</taxon>
        <taxon>Gammaproteobacteria</taxon>
        <taxon>Nevskiales</taxon>
        <taxon>Nevskiaceae</taxon>
        <taxon>Solimonas</taxon>
    </lineage>
</organism>
<gene>
    <name evidence="3" type="ORF">C3942_05315</name>
</gene>
<keyword evidence="1" id="KW-0812">Transmembrane</keyword>
<dbReference type="Proteomes" id="UP000238220">
    <property type="component" value="Unassembled WGS sequence"/>
</dbReference>
<dbReference type="SMART" id="SM00849">
    <property type="entry name" value="Lactamase_B"/>
    <property type="match status" value="1"/>
</dbReference>
<keyword evidence="3" id="KW-0378">Hydrolase</keyword>
<dbReference type="Gene3D" id="3.60.15.10">
    <property type="entry name" value="Ribonuclease Z/Hydroxyacylglutathione hydrolase-like"/>
    <property type="match status" value="1"/>
</dbReference>
<dbReference type="CDD" id="cd06262">
    <property type="entry name" value="metallo-hydrolase-like_MBL-fold"/>
    <property type="match status" value="1"/>
</dbReference>
<dbReference type="GO" id="GO:0016787">
    <property type="term" value="F:hydrolase activity"/>
    <property type="evidence" value="ECO:0007669"/>
    <property type="project" value="UniProtKB-KW"/>
</dbReference>
<evidence type="ECO:0000256" key="1">
    <source>
        <dbReference type="SAM" id="Phobius"/>
    </source>
</evidence>
<protein>
    <submittedName>
        <fullName evidence="3">MBL fold metallo-hydrolase</fullName>
    </submittedName>
</protein>
<dbReference type="PANTHER" id="PTHR43546">
    <property type="entry name" value="UPF0173 METAL-DEPENDENT HYDROLASE MJ1163-RELATED"/>
    <property type="match status" value="1"/>
</dbReference>
<name>A0A2S5TJC8_9GAMM</name>
<evidence type="ECO:0000313" key="4">
    <source>
        <dbReference type="Proteomes" id="UP000238220"/>
    </source>
</evidence>
<keyword evidence="4" id="KW-1185">Reference proteome</keyword>
<dbReference type="EMBL" id="PSNW01000002">
    <property type="protein sequence ID" value="PPE75096.1"/>
    <property type="molecule type" value="Genomic_DNA"/>
</dbReference>
<feature type="domain" description="Metallo-beta-lactamase" evidence="2">
    <location>
        <begin position="67"/>
        <end position="283"/>
    </location>
</feature>
<dbReference type="SUPFAM" id="SSF56281">
    <property type="entry name" value="Metallo-hydrolase/oxidoreductase"/>
    <property type="match status" value="1"/>
</dbReference>
<dbReference type="Pfam" id="PF00753">
    <property type="entry name" value="Lactamase_B"/>
    <property type="match status" value="1"/>
</dbReference>
<evidence type="ECO:0000259" key="2">
    <source>
        <dbReference type="SMART" id="SM00849"/>
    </source>
</evidence>